<feature type="transmembrane region" description="Helical" evidence="6">
    <location>
        <begin position="105"/>
        <end position="127"/>
    </location>
</feature>
<dbReference type="AlphaFoldDB" id="A0A0D8FY99"/>
<gene>
    <name evidence="8" type="primary">petB</name>
    <name evidence="8" type="ORF">FEAC_02010</name>
</gene>
<comment type="caution">
    <text evidence="8">The sequence shown here is derived from an EMBL/GenBank/DDBJ whole genome shotgun (WGS) entry which is preliminary data.</text>
</comment>
<dbReference type="InterPro" id="IPR005797">
    <property type="entry name" value="Cyt_b/b6_N"/>
</dbReference>
<feature type="domain" description="Cytochrome b/b6 N-terminal region profile" evidence="7">
    <location>
        <begin position="75"/>
        <end position="266"/>
    </location>
</feature>
<feature type="transmembrane region" description="Helical" evidence="6">
    <location>
        <begin position="177"/>
        <end position="199"/>
    </location>
</feature>
<proteinExistence type="predicted"/>
<evidence type="ECO:0000259" key="7">
    <source>
        <dbReference type="PROSITE" id="PS51002"/>
    </source>
</evidence>
<evidence type="ECO:0000256" key="1">
    <source>
        <dbReference type="ARBA" id="ARBA00001971"/>
    </source>
</evidence>
<dbReference type="OrthoDB" id="3823403at2"/>
<evidence type="ECO:0000256" key="4">
    <source>
        <dbReference type="ARBA" id="ARBA00029351"/>
    </source>
</evidence>
<comment type="catalytic activity">
    <reaction evidence="4">
        <text>a quinol + 2 Fe(III)-[cytochrome c](out) = a quinone + 2 Fe(II)-[cytochrome c](out) + 2 H(+)(out)</text>
        <dbReference type="Rhea" id="RHEA:11484"/>
        <dbReference type="Rhea" id="RHEA-COMP:10350"/>
        <dbReference type="Rhea" id="RHEA-COMP:14399"/>
        <dbReference type="ChEBI" id="CHEBI:15378"/>
        <dbReference type="ChEBI" id="CHEBI:24646"/>
        <dbReference type="ChEBI" id="CHEBI:29033"/>
        <dbReference type="ChEBI" id="CHEBI:29034"/>
        <dbReference type="ChEBI" id="CHEBI:132124"/>
        <dbReference type="EC" id="7.1.1.8"/>
    </reaction>
</comment>
<dbReference type="GO" id="GO:0016491">
    <property type="term" value="F:oxidoreductase activity"/>
    <property type="evidence" value="ECO:0007669"/>
    <property type="project" value="InterPro"/>
</dbReference>
<comment type="cofactor">
    <cofactor evidence="1">
        <name>heme</name>
        <dbReference type="ChEBI" id="CHEBI:30413"/>
    </cofactor>
</comment>
<sequence length="301" mass="32839">MHGHPIVGAIVNLNHPDHYIHWGFILISAANFIVIVVLVVLFVLAISVPFLKGKPIKRKSYQPAPTDADEEAPGGWTGRGRRLGLKYLPPDKLLPDGQPSYVSSWVYVFGVLTIGALIVAILSGMVLALEGPTWWHVSNVGLFVNSLHLWSVELFMGFMTVHLWAKFWMAAWRGKRWLTWMTGVLAFLVSIVEAFTGYLSQTNFDSQWIAFESKDAFNSGGIGAFFNAMNFGQALMLHIVVVPIVLVLIVGIHVLMVRIRGVVPPIGAEAAHLGVDGDNSTAAVTLDQGNGTKGNAMEVGQ</sequence>
<keyword evidence="6" id="KW-0812">Transmembrane</keyword>
<feature type="transmembrane region" description="Helical" evidence="6">
    <location>
        <begin position="147"/>
        <end position="165"/>
    </location>
</feature>
<protein>
    <recommendedName>
        <fullName evidence="3">Cytochrome bc1 complex cytochrome b subunit</fullName>
        <ecNumber evidence="2">7.1.1.8</ecNumber>
    </recommendedName>
    <alternativeName>
        <fullName evidence="5">Cytochrome bc1 reductase complex subunit QcrB</fullName>
    </alternativeName>
</protein>
<dbReference type="EMBL" id="JXUW01000001">
    <property type="protein sequence ID" value="KJE78208.1"/>
    <property type="molecule type" value="Genomic_DNA"/>
</dbReference>
<dbReference type="STRING" id="1121877.FEAC_02010"/>
<dbReference type="RefSeq" id="WP_081901223.1">
    <property type="nucleotide sequence ID" value="NZ_JQKF01000039.1"/>
</dbReference>
<dbReference type="InterPro" id="IPR016174">
    <property type="entry name" value="Di-haem_cyt_TM"/>
</dbReference>
<name>A0A0D8FY99_9ACTN</name>
<dbReference type="InterPro" id="IPR027387">
    <property type="entry name" value="Cytb/b6-like_sf"/>
</dbReference>
<dbReference type="SUPFAM" id="SSF81342">
    <property type="entry name" value="Transmembrane di-heme cytochromes"/>
    <property type="match status" value="1"/>
</dbReference>
<dbReference type="Pfam" id="PF13631">
    <property type="entry name" value="Cytochrom_B_N_2"/>
    <property type="match status" value="1"/>
</dbReference>
<evidence type="ECO:0000256" key="2">
    <source>
        <dbReference type="ARBA" id="ARBA00012951"/>
    </source>
</evidence>
<dbReference type="PROSITE" id="PS51002">
    <property type="entry name" value="CYTB_NTER"/>
    <property type="match status" value="1"/>
</dbReference>
<organism evidence="8 9">
    <name type="scientific">Ferrimicrobium acidiphilum DSM 19497</name>
    <dbReference type="NCBI Taxonomy" id="1121877"/>
    <lineage>
        <taxon>Bacteria</taxon>
        <taxon>Bacillati</taxon>
        <taxon>Actinomycetota</taxon>
        <taxon>Acidimicrobiia</taxon>
        <taxon>Acidimicrobiales</taxon>
        <taxon>Acidimicrobiaceae</taxon>
        <taxon>Ferrimicrobium</taxon>
    </lineage>
</organism>
<accession>A0A0D8FY99</accession>
<dbReference type="GO" id="GO:0008121">
    <property type="term" value="F:quinol-cytochrome-c reductase activity"/>
    <property type="evidence" value="ECO:0007669"/>
    <property type="project" value="UniProtKB-EC"/>
</dbReference>
<dbReference type="PATRIC" id="fig|1121877.4.peg.216"/>
<feature type="transmembrane region" description="Helical" evidence="6">
    <location>
        <begin position="235"/>
        <end position="256"/>
    </location>
</feature>
<dbReference type="GeneID" id="78371553"/>
<dbReference type="GO" id="GO:0022904">
    <property type="term" value="P:respiratory electron transport chain"/>
    <property type="evidence" value="ECO:0007669"/>
    <property type="project" value="InterPro"/>
</dbReference>
<evidence type="ECO:0000313" key="8">
    <source>
        <dbReference type="EMBL" id="KJE78208.1"/>
    </source>
</evidence>
<evidence type="ECO:0000256" key="3">
    <source>
        <dbReference type="ARBA" id="ARBA00016116"/>
    </source>
</evidence>
<dbReference type="Proteomes" id="UP000032336">
    <property type="component" value="Unassembled WGS sequence"/>
</dbReference>
<dbReference type="Gene3D" id="1.20.810.10">
    <property type="entry name" value="Cytochrome Bc1 Complex, Chain C"/>
    <property type="match status" value="1"/>
</dbReference>
<dbReference type="eggNOG" id="COG1290">
    <property type="taxonomic scope" value="Bacteria"/>
</dbReference>
<evidence type="ECO:0000256" key="6">
    <source>
        <dbReference type="SAM" id="Phobius"/>
    </source>
</evidence>
<keyword evidence="9" id="KW-1185">Reference proteome</keyword>
<reference evidence="8 9" key="1">
    <citation type="submission" date="2015-01" db="EMBL/GenBank/DDBJ databases">
        <title>Draft genome of the acidophilic iron oxidizer Ferrimicrobium acidiphilum strain T23.</title>
        <authorList>
            <person name="Poehlein A."/>
            <person name="Eisen S."/>
            <person name="Schloemann M."/>
            <person name="Johnson B.D."/>
            <person name="Daniel R."/>
            <person name="Muehling M."/>
        </authorList>
    </citation>
    <scope>NUCLEOTIDE SEQUENCE [LARGE SCALE GENOMIC DNA]</scope>
    <source>
        <strain evidence="8 9">T23</strain>
    </source>
</reference>
<feature type="transmembrane region" description="Helical" evidence="6">
    <location>
        <begin position="20"/>
        <end position="51"/>
    </location>
</feature>
<dbReference type="EC" id="7.1.1.8" evidence="2"/>
<evidence type="ECO:0000313" key="9">
    <source>
        <dbReference type="Proteomes" id="UP000032336"/>
    </source>
</evidence>
<dbReference type="GO" id="GO:0016020">
    <property type="term" value="C:membrane"/>
    <property type="evidence" value="ECO:0007669"/>
    <property type="project" value="InterPro"/>
</dbReference>
<keyword evidence="6" id="KW-0472">Membrane</keyword>
<keyword evidence="6" id="KW-1133">Transmembrane helix</keyword>
<evidence type="ECO:0000256" key="5">
    <source>
        <dbReference type="ARBA" id="ARBA00029568"/>
    </source>
</evidence>